<evidence type="ECO:0000256" key="5">
    <source>
        <dbReference type="SAM" id="MobiDB-lite"/>
    </source>
</evidence>
<dbReference type="RefSeq" id="WP_108997638.1">
    <property type="nucleotide sequence ID" value="NZ_QEEX01000001.1"/>
</dbReference>
<dbReference type="InterPro" id="IPR042099">
    <property type="entry name" value="ANL_N_sf"/>
</dbReference>
<dbReference type="EMBL" id="QEEX01000001">
    <property type="protein sequence ID" value="PWB97743.1"/>
    <property type="molecule type" value="Genomic_DNA"/>
</dbReference>
<keyword evidence="3" id="KW-0547">Nucleotide-binding</keyword>
<dbReference type="InterPro" id="IPR045851">
    <property type="entry name" value="AMP-bd_C_sf"/>
</dbReference>
<evidence type="ECO:0000256" key="2">
    <source>
        <dbReference type="ARBA" id="ARBA00022598"/>
    </source>
</evidence>
<dbReference type="AlphaFoldDB" id="A0A2U1T1T6"/>
<evidence type="ECO:0000313" key="7">
    <source>
        <dbReference type="EMBL" id="PWB97743.1"/>
    </source>
</evidence>
<dbReference type="InterPro" id="IPR005914">
    <property type="entry name" value="Acac_CoA_synth"/>
</dbReference>
<reference evidence="8" key="1">
    <citation type="submission" date="2018-04" db="EMBL/GenBank/DDBJ databases">
        <authorList>
            <person name="Liu S."/>
            <person name="Wang Z."/>
            <person name="Li J."/>
        </authorList>
    </citation>
    <scope>NUCLEOTIDE SEQUENCE [LARGE SCALE GENOMIC DNA]</scope>
    <source>
        <strain evidence="8">S1194</strain>
    </source>
</reference>
<gene>
    <name evidence="7" type="ORF">DF220_07815</name>
</gene>
<keyword evidence="8" id="KW-1185">Reference proteome</keyword>
<accession>A0A2U1T1T6</accession>
<dbReference type="InterPro" id="IPR020845">
    <property type="entry name" value="AMP-binding_CS"/>
</dbReference>
<organism evidence="7 8">
    <name type="scientific">Homoserinimonas hongtaonis</name>
    <dbReference type="NCBI Taxonomy" id="2079791"/>
    <lineage>
        <taxon>Bacteria</taxon>
        <taxon>Bacillati</taxon>
        <taxon>Actinomycetota</taxon>
        <taxon>Actinomycetes</taxon>
        <taxon>Micrococcales</taxon>
        <taxon>Microbacteriaceae</taxon>
        <taxon>Homoserinimonas</taxon>
    </lineage>
</organism>
<dbReference type="Gene3D" id="3.30.300.30">
    <property type="match status" value="1"/>
</dbReference>
<dbReference type="NCBIfam" id="TIGR01217">
    <property type="entry name" value="ac_ac_CoA_syn"/>
    <property type="match status" value="1"/>
</dbReference>
<dbReference type="NCBIfam" id="NF002937">
    <property type="entry name" value="PRK03584.1"/>
    <property type="match status" value="1"/>
</dbReference>
<proteinExistence type="inferred from homology"/>
<feature type="domain" description="AMP-dependent synthetase/ligase" evidence="6">
    <location>
        <begin position="107"/>
        <end position="476"/>
    </location>
</feature>
<protein>
    <submittedName>
        <fullName evidence="7">Acetoacetate--CoA ligase</fullName>
    </submittedName>
</protein>
<dbReference type="PANTHER" id="PTHR42921:SF1">
    <property type="entry name" value="ACETOACETYL-COA SYNTHETASE"/>
    <property type="match status" value="1"/>
</dbReference>
<dbReference type="Pfam" id="PF00501">
    <property type="entry name" value="AMP-binding"/>
    <property type="match status" value="1"/>
</dbReference>
<dbReference type="GO" id="GO:0005524">
    <property type="term" value="F:ATP binding"/>
    <property type="evidence" value="ECO:0007669"/>
    <property type="project" value="UniProtKB-KW"/>
</dbReference>
<comment type="similarity">
    <text evidence="1">Belongs to the ATP-dependent AMP-binding enzyme family.</text>
</comment>
<dbReference type="Proteomes" id="UP000244978">
    <property type="component" value="Unassembled WGS sequence"/>
</dbReference>
<sequence>MSAHSPAPEVTWVPTQEQLENTRLTQFRDWVRLHRGIEIADYEQMWRWSTTDLAGFWGALREFFGIVGDGFDDSPALVENRMPGAVWYPQARLNFAENVLRHVIGREEHAAVINVSEDGSVQEWTWRELASRVAILSERLRALGVTRGDRVGAVLPNIPETIAAMLATASIGAIWTVSSPDLAPSATLDRLRSLEPVVLIGTPGYTFKGKWIDTTPALNTIAAELPSVRSVLLVGGGRTLRPGSAAEVVDLDGLPTAELQFERVGFSDPLWVLFSSGTTGAPKGIVHGHGGILLEASKAMGLQFGLGSGDRYFTAANTAWMVWNTLVNTLSVGAAVVTYSGAPTWPRADRQFEVASLASVTMFSTGAAYLSLVEKSGLTPAHDWDLAPLHTLMSTGSVLSPATWRWVHDAVKSDVHLSSDSGGTDICSGFIGGNPWQPVYVGELQGSTLGAAIEVRREDGTEAAVNEIGEMVITQPMPSMPVGFWNDREGELYKAAYFASDPSVWTHGDWISRTPRGGFILHGRSDATLNRDGVRMGSADVYAAVHTVDGVRNSVVLGIETGGGGYWMPLFVELSEGVELDEAMQQKIRDAIRSRASARHVPDTIEQVPGIPTTHAGKRIEVPLKKLFLGRTEDDAVNRGSLVNPEAVDWFVARASRFRAGAGIDLSDIDNRNLPTPPPDRKVTP</sequence>
<dbReference type="GO" id="GO:0030729">
    <property type="term" value="F:acetoacetate-CoA ligase activity"/>
    <property type="evidence" value="ECO:0007669"/>
    <property type="project" value="InterPro"/>
</dbReference>
<evidence type="ECO:0000256" key="1">
    <source>
        <dbReference type="ARBA" id="ARBA00006432"/>
    </source>
</evidence>
<evidence type="ECO:0000256" key="4">
    <source>
        <dbReference type="ARBA" id="ARBA00022840"/>
    </source>
</evidence>
<comment type="caution">
    <text evidence="7">The sequence shown here is derived from an EMBL/GenBank/DDBJ whole genome shotgun (WGS) entry which is preliminary data.</text>
</comment>
<dbReference type="GO" id="GO:0006629">
    <property type="term" value="P:lipid metabolic process"/>
    <property type="evidence" value="ECO:0007669"/>
    <property type="project" value="InterPro"/>
</dbReference>
<evidence type="ECO:0000259" key="6">
    <source>
        <dbReference type="Pfam" id="PF00501"/>
    </source>
</evidence>
<dbReference type="PROSITE" id="PS00455">
    <property type="entry name" value="AMP_BINDING"/>
    <property type="match status" value="1"/>
</dbReference>
<evidence type="ECO:0000256" key="3">
    <source>
        <dbReference type="ARBA" id="ARBA00022741"/>
    </source>
</evidence>
<evidence type="ECO:0000313" key="8">
    <source>
        <dbReference type="Proteomes" id="UP000244978"/>
    </source>
</evidence>
<keyword evidence="4" id="KW-0067">ATP-binding</keyword>
<keyword evidence="2 7" id="KW-0436">Ligase</keyword>
<dbReference type="SUPFAM" id="SSF56801">
    <property type="entry name" value="Acetyl-CoA synthetase-like"/>
    <property type="match status" value="1"/>
</dbReference>
<name>A0A2U1T1T6_9MICO</name>
<dbReference type="PANTHER" id="PTHR42921">
    <property type="entry name" value="ACETOACETYL-COA SYNTHETASE"/>
    <property type="match status" value="1"/>
</dbReference>
<dbReference type="Gene3D" id="3.40.50.12780">
    <property type="entry name" value="N-terminal domain of ligase-like"/>
    <property type="match status" value="1"/>
</dbReference>
<dbReference type="InterPro" id="IPR000873">
    <property type="entry name" value="AMP-dep_synth/lig_dom"/>
</dbReference>
<feature type="region of interest" description="Disordered" evidence="5">
    <location>
        <begin position="666"/>
        <end position="685"/>
    </location>
</feature>